<dbReference type="Proteomes" id="UP001474120">
    <property type="component" value="Unassembled WGS sequence"/>
</dbReference>
<dbReference type="Gene3D" id="2.60.120.260">
    <property type="entry name" value="Galactose-binding domain-like"/>
    <property type="match status" value="1"/>
</dbReference>
<sequence>MKYLKTLLVLIIFGSAFVACEKNDVSYAFQEISAPTDVTANFEITRDDTGLVTVTPSGEGAESFKVYWGESANEEPEIVTPGGSLDHIYGEGEYKARIVGVGSTNLTSEYAQMLTISFSAPEDLEVTIDQSSPDPKLIKVSATAVNATLFEVYYGDADDEEPTQLMPDETIEHIYDATGDYTVRVVAIGASATTLEYTKVITIAEASGAIALPITFDDPAVNYEGNIDGAFSVVDIQSKGGANNIDTKVGAIENAGDAYEAIVVNLGTPVDFSSNKKITIKLWSTTSIPIAMKFEGGVDGERENEVVVIHGGTGWEDLTFDYATDATKSYIDGNQGVGEPFVPTGKYATMVIFVDFAGTTAGTFYIDDIEQENLFTTPFELPISFDDSSVDYVGSVEGNFSVVDNPAPGGANDVASKVGAIENGGEAYEAVVMNLDTPVDFSGDKTITMKLWSTASLPILMKFEGGVNGERQNEVLVTHGGTGWEDLTFDYANNAVKSYIDGNQGVGEPFVPTGQYATMVIFVDFGGTTAGTFYIDDIEQAGAAVACADEMDENIDPAAGDINWTFKTNDLDHAFEPFGNIDSEIVSNPDPSGINESCNVQSYVKSAPCETWSGVGKALANPIDLTTATNKAFSLMVYGESKTTTVTLQLEFEPYPNTAPLVAINQEMTKVGEWEELTFDFSAHSDKTFKSIIVYFDRDQACDDSVYYFDNLKQVFGDSGTNPPAGGPTSFPIDFETGETGGTSTFDVFEADTPPLEVIENPDMSGANTSATVAKFTAPFGGADYAGTVTPLSQKFTLDASNSLVSIMVWKSVISDVGIKFESNKASTGEIKIKNTKINEWEEIIFDFSGKIGEPSSTDIDAIVIFPDFDARTQENVVYFDNITLSASSSGPSGSIELPLSFDDPSVDYAGSIDGSFSLVDNPAPGGDNNVASKVGAIENAGVNWEAIVVNMQTPVDFSANKTIKIKVWSTSSLPILLKFEGGVSGERQNEVSVNHGGTGWEELTFDFATSATKSYIDGNQGVGEPFVPTGQYATMVIFVDGPGTAAGTFYIDDIIQE</sequence>
<keyword evidence="1" id="KW-0732">Signal</keyword>
<organism evidence="2 3">
    <name type="scientific">Lutimonas vermicola</name>
    <dbReference type="NCBI Taxonomy" id="414288"/>
    <lineage>
        <taxon>Bacteria</taxon>
        <taxon>Pseudomonadati</taxon>
        <taxon>Bacteroidota</taxon>
        <taxon>Flavobacteriia</taxon>
        <taxon>Flavobacteriales</taxon>
        <taxon>Flavobacteriaceae</taxon>
        <taxon>Lutimonas</taxon>
    </lineage>
</organism>
<name>A0ABU9L034_9FLAO</name>
<feature type="chain" id="PRO_5045099173" description="PKD domain-containing protein" evidence="1">
    <location>
        <begin position="19"/>
        <end position="1058"/>
    </location>
</feature>
<keyword evidence="3" id="KW-1185">Reference proteome</keyword>
<accession>A0ABU9L034</accession>
<feature type="signal peptide" evidence="1">
    <location>
        <begin position="1"/>
        <end position="18"/>
    </location>
</feature>
<evidence type="ECO:0000256" key="1">
    <source>
        <dbReference type="SAM" id="SignalP"/>
    </source>
</evidence>
<dbReference type="PROSITE" id="PS51257">
    <property type="entry name" value="PROKAR_LIPOPROTEIN"/>
    <property type="match status" value="1"/>
</dbReference>
<protein>
    <recommendedName>
        <fullName evidence="4">PKD domain-containing protein</fullName>
    </recommendedName>
</protein>
<comment type="caution">
    <text evidence="2">The sequence shown here is derived from an EMBL/GenBank/DDBJ whole genome shotgun (WGS) entry which is preliminary data.</text>
</comment>
<gene>
    <name evidence="2" type="ORF">AABB81_07855</name>
</gene>
<evidence type="ECO:0000313" key="2">
    <source>
        <dbReference type="EMBL" id="MEL4455806.1"/>
    </source>
</evidence>
<dbReference type="RefSeq" id="WP_342159765.1">
    <property type="nucleotide sequence ID" value="NZ_JBCDNA010000002.1"/>
</dbReference>
<dbReference type="EMBL" id="JBCDNA010000002">
    <property type="protein sequence ID" value="MEL4455806.1"/>
    <property type="molecule type" value="Genomic_DNA"/>
</dbReference>
<proteinExistence type="predicted"/>
<evidence type="ECO:0000313" key="3">
    <source>
        <dbReference type="Proteomes" id="UP001474120"/>
    </source>
</evidence>
<reference evidence="2 3" key="1">
    <citation type="submission" date="2024-04" db="EMBL/GenBank/DDBJ databases">
        <title>whole genome sequencing of Lutimonas vermicola strain IMCC1616.</title>
        <authorList>
            <person name="Bae S.S."/>
        </authorList>
    </citation>
    <scope>NUCLEOTIDE SEQUENCE [LARGE SCALE GENOMIC DNA]</scope>
    <source>
        <strain evidence="2 3">IMCC1616</strain>
    </source>
</reference>
<evidence type="ECO:0008006" key="4">
    <source>
        <dbReference type="Google" id="ProtNLM"/>
    </source>
</evidence>